<dbReference type="InterPro" id="IPR050312">
    <property type="entry name" value="IolE/XylAMocC-like"/>
</dbReference>
<organism evidence="2 3">
    <name type="scientific">Mucisphaera calidilacus</name>
    <dbReference type="NCBI Taxonomy" id="2527982"/>
    <lineage>
        <taxon>Bacteria</taxon>
        <taxon>Pseudomonadati</taxon>
        <taxon>Planctomycetota</taxon>
        <taxon>Phycisphaerae</taxon>
        <taxon>Phycisphaerales</taxon>
        <taxon>Phycisphaeraceae</taxon>
        <taxon>Mucisphaera</taxon>
    </lineage>
</organism>
<proteinExistence type="predicted"/>
<dbReference type="InterPro" id="IPR036237">
    <property type="entry name" value="Xyl_isomerase-like_sf"/>
</dbReference>
<dbReference type="KEGG" id="mcad:Pan265_04030"/>
<dbReference type="SUPFAM" id="SSF51658">
    <property type="entry name" value="Xylose isomerase-like"/>
    <property type="match status" value="1"/>
</dbReference>
<sequence length="276" mass="29290">MAMRLGLEAGEATHDVAAELGVRGVSIDAGVLLDRGVEAAMDPLRERGLEVCQVPAFGYNPLSPDRGALDRETDRLRRLIALTPATGCRYISIGPGSFASAAFGLFDERNRRDSAVEAMASALCPLVALAAAHDVVLTVEAYLKGVISSAERFAMLRDLVGSDHLRCNLDPSSLYAGVDDCFDPMPLVERTVAGLGGWIGLVHVKEVGLEEGFHVRMGLTPVGRGHTDWAAFLRLSSAYAAADSWVIVEHCQSAEEARSSVALIRAAAAEAGVAFE</sequence>
<name>A0A518BUA2_9BACT</name>
<dbReference type="AlphaFoldDB" id="A0A518BUA2"/>
<dbReference type="RefSeq" id="WP_145444738.1">
    <property type="nucleotide sequence ID" value="NZ_CP036280.1"/>
</dbReference>
<evidence type="ECO:0000313" key="2">
    <source>
        <dbReference type="EMBL" id="QDU70575.1"/>
    </source>
</evidence>
<dbReference type="OrthoDB" id="128241at2"/>
<accession>A0A518BUA2</accession>
<dbReference type="Pfam" id="PF01261">
    <property type="entry name" value="AP_endonuc_2"/>
    <property type="match status" value="1"/>
</dbReference>
<dbReference type="Proteomes" id="UP000320386">
    <property type="component" value="Chromosome"/>
</dbReference>
<gene>
    <name evidence="2" type="ORF">Pan265_04030</name>
</gene>
<reference evidence="2 3" key="1">
    <citation type="submission" date="2019-02" db="EMBL/GenBank/DDBJ databases">
        <title>Deep-cultivation of Planctomycetes and their phenomic and genomic characterization uncovers novel biology.</title>
        <authorList>
            <person name="Wiegand S."/>
            <person name="Jogler M."/>
            <person name="Boedeker C."/>
            <person name="Pinto D."/>
            <person name="Vollmers J."/>
            <person name="Rivas-Marin E."/>
            <person name="Kohn T."/>
            <person name="Peeters S.H."/>
            <person name="Heuer A."/>
            <person name="Rast P."/>
            <person name="Oberbeckmann S."/>
            <person name="Bunk B."/>
            <person name="Jeske O."/>
            <person name="Meyerdierks A."/>
            <person name="Storesund J.E."/>
            <person name="Kallscheuer N."/>
            <person name="Luecker S."/>
            <person name="Lage O.M."/>
            <person name="Pohl T."/>
            <person name="Merkel B.J."/>
            <person name="Hornburger P."/>
            <person name="Mueller R.-W."/>
            <person name="Bruemmer F."/>
            <person name="Labrenz M."/>
            <person name="Spormann A.M."/>
            <person name="Op den Camp H."/>
            <person name="Overmann J."/>
            <person name="Amann R."/>
            <person name="Jetten M.S.M."/>
            <person name="Mascher T."/>
            <person name="Medema M.H."/>
            <person name="Devos D.P."/>
            <person name="Kaster A.-K."/>
            <person name="Ovreas L."/>
            <person name="Rohde M."/>
            <person name="Galperin M.Y."/>
            <person name="Jogler C."/>
        </authorList>
    </citation>
    <scope>NUCLEOTIDE SEQUENCE [LARGE SCALE GENOMIC DNA]</scope>
    <source>
        <strain evidence="2 3">Pan265</strain>
    </source>
</reference>
<evidence type="ECO:0000313" key="3">
    <source>
        <dbReference type="Proteomes" id="UP000320386"/>
    </source>
</evidence>
<keyword evidence="3" id="KW-1185">Reference proteome</keyword>
<dbReference type="PANTHER" id="PTHR12110:SF41">
    <property type="entry name" value="INOSOSE DEHYDRATASE"/>
    <property type="match status" value="1"/>
</dbReference>
<dbReference type="Gene3D" id="3.20.20.150">
    <property type="entry name" value="Divalent-metal-dependent TIM barrel enzymes"/>
    <property type="match status" value="1"/>
</dbReference>
<keyword evidence="2" id="KW-0413">Isomerase</keyword>
<dbReference type="PANTHER" id="PTHR12110">
    <property type="entry name" value="HYDROXYPYRUVATE ISOMERASE"/>
    <property type="match status" value="1"/>
</dbReference>
<evidence type="ECO:0000259" key="1">
    <source>
        <dbReference type="Pfam" id="PF01261"/>
    </source>
</evidence>
<dbReference type="GO" id="GO:0016853">
    <property type="term" value="F:isomerase activity"/>
    <property type="evidence" value="ECO:0007669"/>
    <property type="project" value="UniProtKB-KW"/>
</dbReference>
<feature type="domain" description="Xylose isomerase-like TIM barrel" evidence="1">
    <location>
        <begin position="15"/>
        <end position="266"/>
    </location>
</feature>
<dbReference type="InterPro" id="IPR013022">
    <property type="entry name" value="Xyl_isomerase-like_TIM-brl"/>
</dbReference>
<dbReference type="EMBL" id="CP036280">
    <property type="protein sequence ID" value="QDU70575.1"/>
    <property type="molecule type" value="Genomic_DNA"/>
</dbReference>
<protein>
    <submittedName>
        <fullName evidence="2">Xylose isomerase-like TIM barrel</fullName>
    </submittedName>
</protein>